<dbReference type="Proteomes" id="UP001165289">
    <property type="component" value="Unassembled WGS sequence"/>
</dbReference>
<dbReference type="PROSITE" id="PS50833">
    <property type="entry name" value="BRIX"/>
    <property type="match status" value="1"/>
</dbReference>
<dbReference type="GO" id="GO:0000460">
    <property type="term" value="P:maturation of 5.8S rRNA"/>
    <property type="evidence" value="ECO:0007669"/>
    <property type="project" value="TreeGrafter"/>
</dbReference>
<dbReference type="EMBL" id="JAKMXF010000343">
    <property type="protein sequence ID" value="KAI6647263.1"/>
    <property type="molecule type" value="Genomic_DNA"/>
</dbReference>
<dbReference type="PANTHER" id="PTHR22734:SF3">
    <property type="entry name" value="RIBOSOME PRODUCTION FACTOR 1"/>
    <property type="match status" value="1"/>
</dbReference>
<feature type="domain" description="Brix" evidence="1">
    <location>
        <begin position="118"/>
        <end position="300"/>
    </location>
</feature>
<dbReference type="SUPFAM" id="SSF52954">
    <property type="entry name" value="Class II aaRS ABD-related"/>
    <property type="match status" value="1"/>
</dbReference>
<evidence type="ECO:0000259" key="1">
    <source>
        <dbReference type="PROSITE" id="PS50833"/>
    </source>
</evidence>
<evidence type="ECO:0000313" key="2">
    <source>
        <dbReference type="EMBL" id="KAI6647263.1"/>
    </source>
</evidence>
<dbReference type="InterPro" id="IPR044281">
    <property type="entry name" value="IMP4/RPF1"/>
</dbReference>
<dbReference type="GO" id="GO:0030687">
    <property type="term" value="C:preribosome, large subunit precursor"/>
    <property type="evidence" value="ECO:0007669"/>
    <property type="project" value="TreeGrafter"/>
</dbReference>
<dbReference type="GO" id="GO:0000470">
    <property type="term" value="P:maturation of LSU-rRNA"/>
    <property type="evidence" value="ECO:0007669"/>
    <property type="project" value="TreeGrafter"/>
</dbReference>
<dbReference type="InterPro" id="IPR007109">
    <property type="entry name" value="Brix"/>
</dbReference>
<sequence length="324" mass="38740">MWKNLDPTSTRSIPEQVQVTENERRLRELYSLIKNKRKKSELYNKHDTSKRKLLRSGKIKLRALRREFGEEKYPRQEPQTLENTRVPDETIVDKDDLEVKRDFETDELSTYFKGDFPPKVLITTRYKCSKNSYRFARELQNCIPNSVAMPRRVLRLKKIIKELIELKFTCLIVLNEDRNIPNGILFTHLPSGPTAYFKLSSLRRGQSIKHHGRSTPHYPELILNNFTTRIGHTIGRIFAAIFPQKPDFTGRQAVTFHTQRDYIFFRRHRYIFRNKKKVSLQELGPRFTLRLQWIQKGTFDTKYGEYLWLYHRKTMGTNKRKFIL</sequence>
<dbReference type="FunFam" id="3.40.50.10480:FF:000002">
    <property type="entry name" value="Ribosome production factor 1"/>
    <property type="match status" value="1"/>
</dbReference>
<dbReference type="Pfam" id="PF04427">
    <property type="entry name" value="Brix"/>
    <property type="match status" value="1"/>
</dbReference>
<dbReference type="Gene3D" id="3.40.50.10480">
    <property type="entry name" value="Probable brix-domain ribosomal biogenesis protein"/>
    <property type="match status" value="1"/>
</dbReference>
<protein>
    <submittedName>
        <fullName evidence="2">Brix domain containing protein</fullName>
    </submittedName>
</protein>
<proteinExistence type="predicted"/>
<organism evidence="2 3">
    <name type="scientific">Oopsacas minuta</name>
    <dbReference type="NCBI Taxonomy" id="111878"/>
    <lineage>
        <taxon>Eukaryota</taxon>
        <taxon>Metazoa</taxon>
        <taxon>Porifera</taxon>
        <taxon>Hexactinellida</taxon>
        <taxon>Hexasterophora</taxon>
        <taxon>Lyssacinosida</taxon>
        <taxon>Leucopsacidae</taxon>
        <taxon>Oopsacas</taxon>
    </lineage>
</organism>
<accession>A0AAV7JEL6</accession>
<dbReference type="SMART" id="SM00879">
    <property type="entry name" value="Brix"/>
    <property type="match status" value="1"/>
</dbReference>
<dbReference type="GO" id="GO:0042134">
    <property type="term" value="F:rRNA primary transcript binding"/>
    <property type="evidence" value="ECO:0007669"/>
    <property type="project" value="InterPro"/>
</dbReference>
<gene>
    <name evidence="2" type="ORF">LOD99_12260</name>
</gene>
<reference evidence="2 3" key="1">
    <citation type="journal article" date="2023" name="BMC Biol.">
        <title>The compact genome of the sponge Oopsacas minuta (Hexactinellida) is lacking key metazoan core genes.</title>
        <authorList>
            <person name="Santini S."/>
            <person name="Schenkelaars Q."/>
            <person name="Jourda C."/>
            <person name="Duchesne M."/>
            <person name="Belahbib H."/>
            <person name="Rocher C."/>
            <person name="Selva M."/>
            <person name="Riesgo A."/>
            <person name="Vervoort M."/>
            <person name="Leys S.P."/>
            <person name="Kodjabachian L."/>
            <person name="Le Bivic A."/>
            <person name="Borchiellini C."/>
            <person name="Claverie J.M."/>
            <person name="Renard E."/>
        </authorList>
    </citation>
    <scope>NUCLEOTIDE SEQUENCE [LARGE SCALE GENOMIC DNA]</scope>
    <source>
        <strain evidence="2">SPO-2</strain>
    </source>
</reference>
<evidence type="ECO:0000313" key="3">
    <source>
        <dbReference type="Proteomes" id="UP001165289"/>
    </source>
</evidence>
<dbReference type="AlphaFoldDB" id="A0AAV7JEL6"/>
<dbReference type="PANTHER" id="PTHR22734">
    <property type="entry name" value="U3 SMALL NUCLEOLAR RIBONUCLEOPROTEIN PROTEIN IMP4"/>
    <property type="match status" value="1"/>
</dbReference>
<name>A0AAV7JEL6_9METZ</name>
<dbReference type="GO" id="GO:0005730">
    <property type="term" value="C:nucleolus"/>
    <property type="evidence" value="ECO:0007669"/>
    <property type="project" value="TreeGrafter"/>
</dbReference>
<comment type="caution">
    <text evidence="2">The sequence shown here is derived from an EMBL/GenBank/DDBJ whole genome shotgun (WGS) entry which is preliminary data.</text>
</comment>
<keyword evidence="3" id="KW-1185">Reference proteome</keyword>